<keyword evidence="4" id="KW-0249">Electron transport</keyword>
<dbReference type="Gene3D" id="3.50.70.20">
    <property type="entry name" value="Cytochrome P460"/>
    <property type="match status" value="1"/>
</dbReference>
<dbReference type="InterPro" id="IPR050597">
    <property type="entry name" value="Cytochrome_c_Oxidase_Subunit"/>
</dbReference>
<dbReference type="GO" id="GO:0020037">
    <property type="term" value="F:heme binding"/>
    <property type="evidence" value="ECO:0007669"/>
    <property type="project" value="InterPro"/>
</dbReference>
<dbReference type="RefSeq" id="WP_201672409.1">
    <property type="nucleotide sequence ID" value="NZ_JAEQNE010000001.1"/>
</dbReference>
<dbReference type="GO" id="GO:0046872">
    <property type="term" value="F:metal ion binding"/>
    <property type="evidence" value="ECO:0007669"/>
    <property type="project" value="UniProtKB-KW"/>
</dbReference>
<evidence type="ECO:0000256" key="4">
    <source>
        <dbReference type="ARBA" id="ARBA00022982"/>
    </source>
</evidence>
<dbReference type="PROSITE" id="PS51007">
    <property type="entry name" value="CYTC"/>
    <property type="match status" value="1"/>
</dbReference>
<dbReference type="InterPro" id="IPR036909">
    <property type="entry name" value="Cyt_c-like_dom_sf"/>
</dbReference>
<name>A0A936YSY3_9BURK</name>
<keyword evidence="7" id="KW-0732">Signal</keyword>
<dbReference type="InterPro" id="IPR038142">
    <property type="entry name" value="Cytochrome_P460_sp"/>
</dbReference>
<feature type="chain" id="PRO_5036782650" evidence="7">
    <location>
        <begin position="25"/>
        <end position="270"/>
    </location>
</feature>
<evidence type="ECO:0000313" key="10">
    <source>
        <dbReference type="Proteomes" id="UP000599109"/>
    </source>
</evidence>
<dbReference type="InterPro" id="IPR032033">
    <property type="entry name" value="Cytochrome_P460"/>
</dbReference>
<dbReference type="SUPFAM" id="SSF46626">
    <property type="entry name" value="Cytochrome c"/>
    <property type="match status" value="1"/>
</dbReference>
<dbReference type="CDD" id="cd20716">
    <property type="entry name" value="cyt_P460_fam"/>
    <property type="match status" value="1"/>
</dbReference>
<evidence type="ECO:0000256" key="7">
    <source>
        <dbReference type="SAM" id="SignalP"/>
    </source>
</evidence>
<keyword evidence="5 6" id="KW-0408">Iron</keyword>
<dbReference type="PANTHER" id="PTHR33751">
    <property type="entry name" value="CBB3-TYPE CYTOCHROME C OXIDASE SUBUNIT FIXP"/>
    <property type="match status" value="1"/>
</dbReference>
<dbReference type="Pfam" id="PF00034">
    <property type="entry name" value="Cytochrom_C"/>
    <property type="match status" value="1"/>
</dbReference>
<evidence type="ECO:0000256" key="2">
    <source>
        <dbReference type="ARBA" id="ARBA00022617"/>
    </source>
</evidence>
<evidence type="ECO:0000259" key="8">
    <source>
        <dbReference type="PROSITE" id="PS51007"/>
    </source>
</evidence>
<proteinExistence type="predicted"/>
<dbReference type="PANTHER" id="PTHR33751:SF9">
    <property type="entry name" value="CYTOCHROME C4"/>
    <property type="match status" value="1"/>
</dbReference>
<dbReference type="EMBL" id="JAEQNE010000001">
    <property type="protein sequence ID" value="MBL0389813.1"/>
    <property type="molecule type" value="Genomic_DNA"/>
</dbReference>
<dbReference type="Proteomes" id="UP000599109">
    <property type="component" value="Unassembled WGS sequence"/>
</dbReference>
<feature type="domain" description="Cytochrome c" evidence="8">
    <location>
        <begin position="25"/>
        <end position="104"/>
    </location>
</feature>
<comment type="caution">
    <text evidence="9">The sequence shown here is derived from an EMBL/GenBank/DDBJ whole genome shotgun (WGS) entry which is preliminary data.</text>
</comment>
<sequence>MKSFPVGRTCTLMLGAALAPLAGAQDLAAGKARAETVCAACHGANGVSVSDTIPNLAGQRSAYLQSQLRALKDGSRKNAVMGAIAAQLSAEDIANVAAYFSSLPGAGVSSAKSDFLPTLAKTSAALPEGYPNGFTMYQTVNRADINQVRYLYANAAALQAAREGKPLPDGSVLVLEQHAAKLGPDRKPIVGADGFYERDRLLAYAIMGRAAGWGKDIPELLRNEDWNYAVYTPEKKARPGVNQAECLACHKPLDKASFTFSLPALQAKAR</sequence>
<organism evidence="9 10">
    <name type="scientific">Ramlibacter monticola</name>
    <dbReference type="NCBI Taxonomy" id="1926872"/>
    <lineage>
        <taxon>Bacteria</taxon>
        <taxon>Pseudomonadati</taxon>
        <taxon>Pseudomonadota</taxon>
        <taxon>Betaproteobacteria</taxon>
        <taxon>Burkholderiales</taxon>
        <taxon>Comamonadaceae</taxon>
        <taxon>Ramlibacter</taxon>
    </lineage>
</organism>
<dbReference type="GO" id="GO:0009055">
    <property type="term" value="F:electron transfer activity"/>
    <property type="evidence" value="ECO:0007669"/>
    <property type="project" value="InterPro"/>
</dbReference>
<gene>
    <name evidence="9" type="ORF">JJ685_01520</name>
</gene>
<keyword evidence="3 6" id="KW-0479">Metal-binding</keyword>
<evidence type="ECO:0000256" key="5">
    <source>
        <dbReference type="ARBA" id="ARBA00023004"/>
    </source>
</evidence>
<dbReference type="Gene3D" id="1.10.760.10">
    <property type="entry name" value="Cytochrome c-like domain"/>
    <property type="match status" value="1"/>
</dbReference>
<keyword evidence="1" id="KW-0813">Transport</keyword>
<protein>
    <submittedName>
        <fullName evidence="9">Cytochrome P460 family protein</fullName>
    </submittedName>
</protein>
<evidence type="ECO:0000256" key="3">
    <source>
        <dbReference type="ARBA" id="ARBA00022723"/>
    </source>
</evidence>
<dbReference type="Pfam" id="PF16694">
    <property type="entry name" value="Cytochrome_P460"/>
    <property type="match status" value="1"/>
</dbReference>
<evidence type="ECO:0000313" key="9">
    <source>
        <dbReference type="EMBL" id="MBL0389813.1"/>
    </source>
</evidence>
<evidence type="ECO:0000256" key="1">
    <source>
        <dbReference type="ARBA" id="ARBA00022448"/>
    </source>
</evidence>
<accession>A0A936YSY3</accession>
<keyword evidence="2 6" id="KW-0349">Heme</keyword>
<dbReference type="AlphaFoldDB" id="A0A936YSY3"/>
<keyword evidence="10" id="KW-1185">Reference proteome</keyword>
<evidence type="ECO:0000256" key="6">
    <source>
        <dbReference type="PROSITE-ProRule" id="PRU00433"/>
    </source>
</evidence>
<feature type="signal peptide" evidence="7">
    <location>
        <begin position="1"/>
        <end position="24"/>
    </location>
</feature>
<dbReference type="InterPro" id="IPR009056">
    <property type="entry name" value="Cyt_c-like_dom"/>
</dbReference>
<reference evidence="9 10" key="1">
    <citation type="journal article" date="2017" name="Int. J. Syst. Evol. Microbiol.">
        <title>Ramlibacter monticola sp. nov., isolated from forest soil.</title>
        <authorList>
            <person name="Chaudhary D.K."/>
            <person name="Kim J."/>
        </authorList>
    </citation>
    <scope>NUCLEOTIDE SEQUENCE [LARGE SCALE GENOMIC DNA]</scope>
    <source>
        <strain evidence="9 10">KACC 19175</strain>
    </source>
</reference>